<sequence>MDEDVSSASQSDEPIVISHNAILQRFEHLAVSTADVFAREFAENVRHPLELLQSDGSQIRQQMMSLPRWLPRLTPEPNASPLGDRRKRCGNGKPGTPSIIRFLVRGCLRRREPMEDATREFNRNI</sequence>
<dbReference type="EMBL" id="OB660148">
    <property type="protein sequence ID" value="CAD7223091.1"/>
    <property type="molecule type" value="Genomic_DNA"/>
</dbReference>
<name>A0A7R8W650_9CRUS</name>
<accession>A0A7R8W650</accession>
<proteinExistence type="predicted"/>
<protein>
    <submittedName>
        <fullName evidence="1">Uncharacterized protein</fullName>
    </submittedName>
</protein>
<reference evidence="1" key="1">
    <citation type="submission" date="2020-11" db="EMBL/GenBank/DDBJ databases">
        <authorList>
            <person name="Tran Van P."/>
        </authorList>
    </citation>
    <scope>NUCLEOTIDE SEQUENCE</scope>
</reference>
<gene>
    <name evidence="1" type="ORF">CTOB1V02_LOCUS1086</name>
</gene>
<evidence type="ECO:0000313" key="1">
    <source>
        <dbReference type="EMBL" id="CAD7223091.1"/>
    </source>
</evidence>
<dbReference type="AlphaFoldDB" id="A0A7R8W650"/>
<organism evidence="1">
    <name type="scientific">Cyprideis torosa</name>
    <dbReference type="NCBI Taxonomy" id="163714"/>
    <lineage>
        <taxon>Eukaryota</taxon>
        <taxon>Metazoa</taxon>
        <taxon>Ecdysozoa</taxon>
        <taxon>Arthropoda</taxon>
        <taxon>Crustacea</taxon>
        <taxon>Oligostraca</taxon>
        <taxon>Ostracoda</taxon>
        <taxon>Podocopa</taxon>
        <taxon>Podocopida</taxon>
        <taxon>Cytherocopina</taxon>
        <taxon>Cytheroidea</taxon>
        <taxon>Cytherideidae</taxon>
        <taxon>Cyprideis</taxon>
    </lineage>
</organism>